<feature type="compositionally biased region" description="Polar residues" evidence="1">
    <location>
        <begin position="1"/>
        <end position="10"/>
    </location>
</feature>
<dbReference type="AlphaFoldDB" id="A0A699R1W9"/>
<protein>
    <submittedName>
        <fullName evidence="2">Uncharacterized protein</fullName>
    </submittedName>
</protein>
<evidence type="ECO:0000313" key="2">
    <source>
        <dbReference type="EMBL" id="GFC77842.1"/>
    </source>
</evidence>
<comment type="caution">
    <text evidence="2">The sequence shown here is derived from an EMBL/GenBank/DDBJ whole genome shotgun (WGS) entry which is preliminary data.</text>
</comment>
<reference evidence="2" key="1">
    <citation type="journal article" date="2019" name="Sci. Rep.">
        <title>Draft genome of Tanacetum cinerariifolium, the natural source of mosquito coil.</title>
        <authorList>
            <person name="Yamashiro T."/>
            <person name="Shiraishi A."/>
            <person name="Satake H."/>
            <person name="Nakayama K."/>
        </authorList>
    </citation>
    <scope>NUCLEOTIDE SEQUENCE</scope>
</reference>
<name>A0A699R1W9_TANCI</name>
<accession>A0A699R1W9</accession>
<evidence type="ECO:0000256" key="1">
    <source>
        <dbReference type="SAM" id="MobiDB-lite"/>
    </source>
</evidence>
<proteinExistence type="predicted"/>
<feature type="non-terminal residue" evidence="2">
    <location>
        <position position="1"/>
    </location>
</feature>
<feature type="non-terminal residue" evidence="2">
    <location>
        <position position="141"/>
    </location>
</feature>
<organism evidence="2">
    <name type="scientific">Tanacetum cinerariifolium</name>
    <name type="common">Dalmatian daisy</name>
    <name type="synonym">Chrysanthemum cinerariifolium</name>
    <dbReference type="NCBI Taxonomy" id="118510"/>
    <lineage>
        <taxon>Eukaryota</taxon>
        <taxon>Viridiplantae</taxon>
        <taxon>Streptophyta</taxon>
        <taxon>Embryophyta</taxon>
        <taxon>Tracheophyta</taxon>
        <taxon>Spermatophyta</taxon>
        <taxon>Magnoliopsida</taxon>
        <taxon>eudicotyledons</taxon>
        <taxon>Gunneridae</taxon>
        <taxon>Pentapetalae</taxon>
        <taxon>asterids</taxon>
        <taxon>campanulids</taxon>
        <taxon>Asterales</taxon>
        <taxon>Asteraceae</taxon>
        <taxon>Asteroideae</taxon>
        <taxon>Anthemideae</taxon>
        <taxon>Anthemidinae</taxon>
        <taxon>Tanacetum</taxon>
    </lineage>
</organism>
<feature type="region of interest" description="Disordered" evidence="1">
    <location>
        <begin position="1"/>
        <end position="54"/>
    </location>
</feature>
<feature type="compositionally biased region" description="Polar residues" evidence="1">
    <location>
        <begin position="20"/>
        <end position="29"/>
    </location>
</feature>
<dbReference type="EMBL" id="BKCJ011062872">
    <property type="protein sequence ID" value="GFC77842.1"/>
    <property type="molecule type" value="Genomic_DNA"/>
</dbReference>
<gene>
    <name evidence="2" type="ORF">Tci_849812</name>
</gene>
<sequence>KKQEKSSSSVDPLYYLAHSVQHQISTHRAPQSSSSSSSPAPQQLTSSSREDAMMATMDKIRRAPGNVVTVDPHAAAAFMANLTSAEGTSGTSFEVINEVHTYNHNLDDNNAPDDNNDPYDNCWPYDTSFNDLVLMADVTPT</sequence>
<feature type="compositionally biased region" description="Low complexity" evidence="1">
    <location>
        <begin position="30"/>
        <end position="47"/>
    </location>
</feature>